<accession>A0A8S1LL95</accession>
<gene>
    <name evidence="1" type="ORF">PSON_ATCC_30995.1.T0210141</name>
</gene>
<evidence type="ECO:0000313" key="2">
    <source>
        <dbReference type="Proteomes" id="UP000692954"/>
    </source>
</evidence>
<proteinExistence type="predicted"/>
<reference evidence="1" key="1">
    <citation type="submission" date="2021-01" db="EMBL/GenBank/DDBJ databases">
        <authorList>
            <consortium name="Genoscope - CEA"/>
            <person name="William W."/>
        </authorList>
    </citation>
    <scope>NUCLEOTIDE SEQUENCE</scope>
</reference>
<comment type="caution">
    <text evidence="1">The sequence shown here is derived from an EMBL/GenBank/DDBJ whole genome shotgun (WGS) entry which is preliminary data.</text>
</comment>
<dbReference type="AlphaFoldDB" id="A0A8S1LL95"/>
<protein>
    <submittedName>
        <fullName evidence="1">Uncharacterized protein</fullName>
    </submittedName>
</protein>
<evidence type="ECO:0000313" key="1">
    <source>
        <dbReference type="EMBL" id="CAD8066123.1"/>
    </source>
</evidence>
<dbReference type="EMBL" id="CAJJDN010000021">
    <property type="protein sequence ID" value="CAD8066123.1"/>
    <property type="molecule type" value="Genomic_DNA"/>
</dbReference>
<name>A0A8S1LL95_9CILI</name>
<dbReference type="Proteomes" id="UP000692954">
    <property type="component" value="Unassembled WGS sequence"/>
</dbReference>
<keyword evidence="2" id="KW-1185">Reference proteome</keyword>
<organism evidence="1 2">
    <name type="scientific">Paramecium sonneborni</name>
    <dbReference type="NCBI Taxonomy" id="65129"/>
    <lineage>
        <taxon>Eukaryota</taxon>
        <taxon>Sar</taxon>
        <taxon>Alveolata</taxon>
        <taxon>Ciliophora</taxon>
        <taxon>Intramacronucleata</taxon>
        <taxon>Oligohymenophorea</taxon>
        <taxon>Peniculida</taxon>
        <taxon>Parameciidae</taxon>
        <taxon>Paramecium</taxon>
    </lineage>
</organism>
<sequence>MKKEQGIRNQKLTFQSNLNQIQKVKVIIYSQFFLRNLQLFLGNIILLFQKLSLLQNYSTLIMRWRKMQSDELLVISSRVIFIFNIHLQINGRITVYYGA</sequence>